<evidence type="ECO:0000256" key="1">
    <source>
        <dbReference type="SAM" id="MobiDB-lite"/>
    </source>
</evidence>
<evidence type="ECO:0000313" key="3">
    <source>
        <dbReference type="Proteomes" id="UP000629911"/>
    </source>
</evidence>
<dbReference type="Proteomes" id="UP000629911">
    <property type="component" value="Unassembled WGS sequence"/>
</dbReference>
<reference evidence="3" key="1">
    <citation type="journal article" date="2019" name="Int. J. Syst. Evol. Microbiol.">
        <title>The Global Catalogue of Microorganisms (GCM) 10K type strain sequencing project: providing services to taxonomists for standard genome sequencing and annotation.</title>
        <authorList>
            <consortium name="The Broad Institute Genomics Platform"/>
            <consortium name="The Broad Institute Genome Sequencing Center for Infectious Disease"/>
            <person name="Wu L."/>
            <person name="Ma J."/>
        </authorList>
    </citation>
    <scope>NUCLEOTIDE SEQUENCE [LARGE SCALE GENOMIC DNA]</scope>
    <source>
        <strain evidence="3">JCM 4422</strain>
    </source>
</reference>
<sequence>MRDAEMPQITAREKVLSAGDENLAKQVKDINKWRDTYPDSGDLASNASQAQRHADVVRGSWAVATALDVADKGADSATDDGYSRMKDRMTAPVGSQW</sequence>
<proteinExistence type="predicted"/>
<gene>
    <name evidence="2" type="ORF">GCM10010287_40120</name>
</gene>
<accession>A0ABQ2U242</accession>
<comment type="caution">
    <text evidence="2">The sequence shown here is derived from an EMBL/GenBank/DDBJ whole genome shotgun (WGS) entry which is preliminary data.</text>
</comment>
<dbReference type="EMBL" id="BMTZ01000012">
    <property type="protein sequence ID" value="GGT61572.1"/>
    <property type="molecule type" value="Genomic_DNA"/>
</dbReference>
<keyword evidence="3" id="KW-1185">Reference proteome</keyword>
<evidence type="ECO:0000313" key="2">
    <source>
        <dbReference type="EMBL" id="GGT61572.1"/>
    </source>
</evidence>
<name>A0ABQ2U242_9ACTN</name>
<feature type="region of interest" description="Disordered" evidence="1">
    <location>
        <begin position="72"/>
        <end position="97"/>
    </location>
</feature>
<organism evidence="2 3">
    <name type="scientific">Streptomyces variabilis</name>
    <dbReference type="NCBI Taxonomy" id="67372"/>
    <lineage>
        <taxon>Bacteria</taxon>
        <taxon>Bacillati</taxon>
        <taxon>Actinomycetota</taxon>
        <taxon>Actinomycetes</taxon>
        <taxon>Kitasatosporales</taxon>
        <taxon>Streptomycetaceae</taxon>
        <taxon>Streptomyces</taxon>
        <taxon>Streptomyces griseoincarnatus group</taxon>
    </lineage>
</organism>
<protein>
    <submittedName>
        <fullName evidence="2">Uncharacterized protein</fullName>
    </submittedName>
</protein>